<evidence type="ECO:0000313" key="1">
    <source>
        <dbReference type="EMBL" id="SIT15875.1"/>
    </source>
</evidence>
<evidence type="ECO:0000313" key="2">
    <source>
        <dbReference type="EMBL" id="WCR02938.1"/>
    </source>
</evidence>
<protein>
    <submittedName>
        <fullName evidence="1">Uncharacterized protein</fullName>
    </submittedName>
</protein>
<evidence type="ECO:0000313" key="3">
    <source>
        <dbReference type="Proteomes" id="UP000186216"/>
    </source>
</evidence>
<evidence type="ECO:0000313" key="4">
    <source>
        <dbReference type="Proteomes" id="UP001215549"/>
    </source>
</evidence>
<proteinExistence type="predicted"/>
<dbReference type="EMBL" id="CP067140">
    <property type="protein sequence ID" value="WCR02938.1"/>
    <property type="molecule type" value="Genomic_DNA"/>
</dbReference>
<dbReference type="Proteomes" id="UP001215549">
    <property type="component" value="Chromosome"/>
</dbReference>
<organism evidence="1 3">
    <name type="scientific">Paracoccus saliphilus</name>
    <dbReference type="NCBI Taxonomy" id="405559"/>
    <lineage>
        <taxon>Bacteria</taxon>
        <taxon>Pseudomonadati</taxon>
        <taxon>Pseudomonadota</taxon>
        <taxon>Alphaproteobacteria</taxon>
        <taxon>Rhodobacterales</taxon>
        <taxon>Paracoccaceae</taxon>
        <taxon>Paracoccus</taxon>
    </lineage>
</organism>
<dbReference type="EMBL" id="FTOU01000027">
    <property type="protein sequence ID" value="SIT15875.1"/>
    <property type="molecule type" value="Genomic_DNA"/>
</dbReference>
<name>A0AA45W8B6_9RHOB</name>
<gene>
    <name evidence="2" type="ORF">JHX88_19375</name>
    <name evidence="1" type="ORF">SAMN05421772_12714</name>
</gene>
<keyword evidence="4" id="KW-1185">Reference proteome</keyword>
<accession>A0AA45W8B6</accession>
<reference evidence="1 3" key="1">
    <citation type="submission" date="2017-01" db="EMBL/GenBank/DDBJ databases">
        <authorList>
            <person name="Varghese N."/>
            <person name="Submissions S."/>
        </authorList>
    </citation>
    <scope>NUCLEOTIDE SEQUENCE [LARGE SCALE GENOMIC DNA]</scope>
    <source>
        <strain evidence="1 3">DSM 18447</strain>
    </source>
</reference>
<dbReference type="RefSeq" id="WP_076528767.1">
    <property type="nucleotide sequence ID" value="NZ_CP067140.1"/>
</dbReference>
<dbReference type="Proteomes" id="UP000186216">
    <property type="component" value="Unassembled WGS sequence"/>
</dbReference>
<sequence>MFIVTSAAYAAADEKSIIAQEGISALENTVQNFLMAVESKDTKTLVNISAPPEIVTQIATEFGTDETTVRRELEGVLSAENVQRSSSIDMNAVRVRTLRDGTHFALLPSETIFEVSLDEGDFDELMDVDGPMRFRVESTLLALRGKNKWYLVGVGTPQEVATLKRAFPSFSGMKFPEEAITPLD</sequence>
<dbReference type="AlphaFoldDB" id="A0AA45W8B6"/>
<reference evidence="2 4" key="2">
    <citation type="submission" date="2021-01" db="EMBL/GenBank/DDBJ databases">
        <title>Biogeographic distribution of Paracoccus.</title>
        <authorList>
            <person name="Hollensteiner J."/>
            <person name="Leineberger J."/>
            <person name="Brinkhoff T."/>
            <person name="Daniel R."/>
        </authorList>
    </citation>
    <scope>NUCLEOTIDE SEQUENCE [LARGE SCALE GENOMIC DNA]</scope>
    <source>
        <strain evidence="2 4">DSM 18447</strain>
    </source>
</reference>